<proteinExistence type="predicted"/>
<dbReference type="Proteomes" id="UP000054565">
    <property type="component" value="Unassembled WGS sequence"/>
</dbReference>
<dbReference type="EMBL" id="DS028095">
    <property type="protein sequence ID" value="KMP05057.1"/>
    <property type="molecule type" value="Genomic_DNA"/>
</dbReference>
<dbReference type="AlphaFoldDB" id="A0A0J7B5A2"/>
<accession>A0A0J7B5A2</accession>
<sequence>MSDKVNTNMQRNFVKSCRPPSTLNKRATAAEYDKQWAVANGRKHAETSHKAVGQAEILNFSLPMQPYQERNCFDVWHCLSGRSEKQSQFYRSRNSCSVLARLAICVARTLRSGMPASKTKEKQGRNE</sequence>
<evidence type="ECO:0000313" key="1">
    <source>
        <dbReference type="EMBL" id="KMP05057.1"/>
    </source>
</evidence>
<protein>
    <submittedName>
        <fullName evidence="1">Uncharacterized protein</fullName>
    </submittedName>
</protein>
<reference evidence="2" key="1">
    <citation type="journal article" date="2010" name="Genome Res.">
        <title>Population genomic sequencing of Coccidioides fungi reveals recent hybridization and transposon control.</title>
        <authorList>
            <person name="Neafsey D.E."/>
            <person name="Barker B.M."/>
            <person name="Sharpton T.J."/>
            <person name="Stajich J.E."/>
            <person name="Park D.J."/>
            <person name="Whiston E."/>
            <person name="Hung C.-Y."/>
            <person name="McMahan C."/>
            <person name="White J."/>
            <person name="Sykes S."/>
            <person name="Heiman D."/>
            <person name="Young S."/>
            <person name="Zeng Q."/>
            <person name="Abouelleil A."/>
            <person name="Aftuck L."/>
            <person name="Bessette D."/>
            <person name="Brown A."/>
            <person name="FitzGerald M."/>
            <person name="Lui A."/>
            <person name="Macdonald J.P."/>
            <person name="Priest M."/>
            <person name="Orbach M.J."/>
            <person name="Galgiani J.N."/>
            <person name="Kirkland T.N."/>
            <person name="Cole G.T."/>
            <person name="Birren B.W."/>
            <person name="Henn M.R."/>
            <person name="Taylor J.W."/>
            <person name="Rounsley S.D."/>
        </authorList>
    </citation>
    <scope>NUCLEOTIDE SEQUENCE [LARGE SCALE GENOMIC DNA]</scope>
    <source>
        <strain evidence="2">RMSCC 2394</strain>
    </source>
</reference>
<evidence type="ECO:0000313" key="2">
    <source>
        <dbReference type="Proteomes" id="UP000054565"/>
    </source>
</evidence>
<organism evidence="1 2">
    <name type="scientific">Coccidioides immitis RMSCC 2394</name>
    <dbReference type="NCBI Taxonomy" id="404692"/>
    <lineage>
        <taxon>Eukaryota</taxon>
        <taxon>Fungi</taxon>
        <taxon>Dikarya</taxon>
        <taxon>Ascomycota</taxon>
        <taxon>Pezizomycotina</taxon>
        <taxon>Eurotiomycetes</taxon>
        <taxon>Eurotiomycetidae</taxon>
        <taxon>Onygenales</taxon>
        <taxon>Onygenaceae</taxon>
        <taxon>Coccidioides</taxon>
    </lineage>
</organism>
<gene>
    <name evidence="1" type="ORF">CIRG_04738</name>
</gene>
<name>A0A0J7B5A2_COCIT</name>